<dbReference type="EMBL" id="FNEK01000067">
    <property type="protein sequence ID" value="SDL09023.1"/>
    <property type="molecule type" value="Genomic_DNA"/>
</dbReference>
<gene>
    <name evidence="2" type="ORF">SAMN04488026_10677</name>
</gene>
<dbReference type="Proteomes" id="UP000199382">
    <property type="component" value="Unassembled WGS sequence"/>
</dbReference>
<protein>
    <submittedName>
        <fullName evidence="2">Uncharacterized protein</fullName>
    </submittedName>
</protein>
<evidence type="ECO:0000313" key="2">
    <source>
        <dbReference type="EMBL" id="SDL09023.1"/>
    </source>
</evidence>
<feature type="compositionally biased region" description="Basic and acidic residues" evidence="1">
    <location>
        <begin position="43"/>
        <end position="66"/>
    </location>
</feature>
<dbReference type="AlphaFoldDB" id="A0A1G9H9B0"/>
<accession>A0A1G9H9B0</accession>
<organism evidence="2 3">
    <name type="scientific">Aliiruegeria lutimaris</name>
    <dbReference type="NCBI Taxonomy" id="571298"/>
    <lineage>
        <taxon>Bacteria</taxon>
        <taxon>Pseudomonadati</taxon>
        <taxon>Pseudomonadota</taxon>
        <taxon>Alphaproteobacteria</taxon>
        <taxon>Rhodobacterales</taxon>
        <taxon>Roseobacteraceae</taxon>
        <taxon>Aliiruegeria</taxon>
    </lineage>
</organism>
<feature type="region of interest" description="Disordered" evidence="1">
    <location>
        <begin position="32"/>
        <end position="66"/>
    </location>
</feature>
<evidence type="ECO:0000256" key="1">
    <source>
        <dbReference type="SAM" id="MobiDB-lite"/>
    </source>
</evidence>
<proteinExistence type="predicted"/>
<keyword evidence="3" id="KW-1185">Reference proteome</keyword>
<evidence type="ECO:0000313" key="3">
    <source>
        <dbReference type="Proteomes" id="UP000199382"/>
    </source>
</evidence>
<sequence length="66" mass="7068">MIVTGIDGILAGREGPNRAGVAAGLRLTAPAGRWSPIRRGHGKGQDKRATEGDHQPVFRMGKHVER</sequence>
<name>A0A1G9H9B0_9RHOB</name>
<reference evidence="2 3" key="1">
    <citation type="submission" date="2016-10" db="EMBL/GenBank/DDBJ databases">
        <authorList>
            <person name="de Groot N.N."/>
        </authorList>
    </citation>
    <scope>NUCLEOTIDE SEQUENCE [LARGE SCALE GENOMIC DNA]</scope>
    <source>
        <strain evidence="2 3">DSM 25294</strain>
    </source>
</reference>